<comment type="caution">
    <text evidence="7">The sequence shown here is derived from an EMBL/GenBank/DDBJ whole genome shotgun (WGS) entry which is preliminary data.</text>
</comment>
<dbReference type="EMBL" id="WJBH02000204">
    <property type="protein sequence ID" value="KAI9549915.1"/>
    <property type="molecule type" value="Genomic_DNA"/>
</dbReference>
<dbReference type="Proteomes" id="UP000820818">
    <property type="component" value="Unassembled WGS sequence"/>
</dbReference>
<feature type="region of interest" description="Disordered" evidence="5">
    <location>
        <begin position="1381"/>
        <end position="1441"/>
    </location>
</feature>
<keyword evidence="8" id="KW-1185">Reference proteome</keyword>
<evidence type="ECO:0000256" key="1">
    <source>
        <dbReference type="ARBA" id="ARBA00004613"/>
    </source>
</evidence>
<keyword evidence="4" id="KW-0106">Calcium</keyword>
<evidence type="ECO:0000313" key="7">
    <source>
        <dbReference type="EMBL" id="KAI9549915.1"/>
    </source>
</evidence>
<reference evidence="7" key="1">
    <citation type="submission" date="2022-05" db="EMBL/GenBank/DDBJ databases">
        <title>A multi-omics perspective on studying reproductive biology in Daphnia sinensis.</title>
        <authorList>
            <person name="Jia J."/>
        </authorList>
    </citation>
    <scope>NUCLEOTIDE SEQUENCE</scope>
    <source>
        <strain evidence="7">WSL</strain>
    </source>
</reference>
<dbReference type="InterPro" id="IPR026341">
    <property type="entry name" value="T9SS_type_B"/>
</dbReference>
<dbReference type="InterPro" id="IPR010221">
    <property type="entry name" value="VCBS_dom"/>
</dbReference>
<name>A0AAD5PNT2_9CRUS</name>
<feature type="region of interest" description="Disordered" evidence="5">
    <location>
        <begin position="1458"/>
        <end position="1676"/>
    </location>
</feature>
<accession>A0AAD5PNT2</accession>
<comment type="subcellular location">
    <subcellularLocation>
        <location evidence="1">Secreted</location>
    </subcellularLocation>
</comment>
<evidence type="ECO:0000259" key="6">
    <source>
        <dbReference type="Pfam" id="PF17803"/>
    </source>
</evidence>
<dbReference type="NCBIfam" id="TIGR04131">
    <property type="entry name" value="Bac_Flav_CTERM"/>
    <property type="match status" value="1"/>
</dbReference>
<gene>
    <name evidence="7" type="ORF">GHT06_004500</name>
</gene>
<dbReference type="Pfam" id="PF17963">
    <property type="entry name" value="Big_9"/>
    <property type="match status" value="1"/>
</dbReference>
<evidence type="ECO:0000313" key="8">
    <source>
        <dbReference type="Proteomes" id="UP000820818"/>
    </source>
</evidence>
<dbReference type="NCBIfam" id="NF012211">
    <property type="entry name" value="tand_rpt_95"/>
    <property type="match status" value="1"/>
</dbReference>
<protein>
    <recommendedName>
        <fullName evidence="6">RapA2 cadherin-like domain-containing protein</fullName>
    </recommendedName>
</protein>
<proteinExistence type="predicted"/>
<organism evidence="7 8">
    <name type="scientific">Daphnia sinensis</name>
    <dbReference type="NCBI Taxonomy" id="1820382"/>
    <lineage>
        <taxon>Eukaryota</taxon>
        <taxon>Metazoa</taxon>
        <taxon>Ecdysozoa</taxon>
        <taxon>Arthropoda</taxon>
        <taxon>Crustacea</taxon>
        <taxon>Branchiopoda</taxon>
        <taxon>Diplostraca</taxon>
        <taxon>Cladocera</taxon>
        <taxon>Anomopoda</taxon>
        <taxon>Daphniidae</taxon>
        <taxon>Daphnia</taxon>
        <taxon>Daphnia similis group</taxon>
    </lineage>
</organism>
<dbReference type="InterPro" id="IPR040853">
    <property type="entry name" value="RapA2_cadherin-like"/>
</dbReference>
<dbReference type="Pfam" id="PF13585">
    <property type="entry name" value="CHU_C"/>
    <property type="match status" value="1"/>
</dbReference>
<sequence length="2052" mass="215876">MGAGEDKLTLESNIVTIRSLVGVLSDRYLFVSIPESDTWFSGNNTKGWLYVVNTANEVKASYVGEISRLYKDGSAITVDRGTLSTSIMVDISANFVIGTAYNTSSDPVYAALNQFLVPEPVVAAADSKDAGEAGGLRVNQTVGYDGIGNVLSNDSGGLTTYTINKTALPWMMETNTSNLLITNFTSNLSNLSGAAAAELQGLYGKLTLNADGSFTYKVDNLNVKVEALRTSTETLTDIFNYTVYARTEQGIGTLTITLKGKNDAPVAANDYNTAKESLLENGNAYTATDLLGAEAKGNVFFNDSDVDNGDTKSMATITGTGTVGSVATSGNPTYVFVTSSGWSSAKTGFYAYLLVSGNYYALKDASNNHITLLKEGTSFKFSAPATQVYNGTTYVALSGGIIIGNQVGFDATTANSVSGNIKYAVVSSIDPGSQTSSISGLTATSGVIAVGTGVPTDTKVLAVNYTNNIPTSLVLDKSVTSTAGTVLTFTAATGSTITGRYGTIVFQSTGAYVYTPFINNPDLNEGVTVTEIFDYEVIDTDGLKSPAKLYIDLRGSGTNDPNAIPQIVTAKEAGGIANATLGTDPTASLLTGTTTPTGTNVLSSVKTTQTQTFVPLTGTITYKGVSYSASIAGLYGTLYVKADGTYIYVVDNSLAKVEALNVGGTLKDEFQYEISNGTRIDWSTFTVTIDGANDTPVPAADVNTVVLGYRLVNGAYTKVAMYNSDGKLLVNDTDVDNADTKTVTNAGTTTAGTSVSGSTTAAIGTTIVGTYGSVKIGSDGSYVYTIDVTKTAVQNLNSTGTLTETFTYEVTDANGLKSTQTLTLTITALNQPPVNTNPASAEVKSDASTNAITVADLDVNLETVTLTVENGTLKYAGLTTPASSITITGTKAEIDAALASLVYTPNADFVGEDILTITSVDEENLSDITVVTIDVKPSALTVNDVIVNEGSDWTVFEVSGYAGQLVTLSVLQKENVLATDKFAELGTAPAIEIWNGSTWIAYTLGTQVAVPASGPLYVRVNIEAEQDAPFEGAETFELIAKNGANIAFDGLGTIKDDGTGKYWIDDAREPATAQELIDEGIKLDDERLKLFVDKNVTDVNTPVPGSVATNDVVPAGTTYGTPVADTDNPAGAKIEMNPDGTYEFVATLPGIYYYQVPVCGPGQTTDCELVTLQITVIDPTKKDNPAVINPDIAVTSVNTQVKINVLDNDKSGNTGGKLVLSTLKIDTNPANGTVTINADGTITYLPNHAFFGEDTFKYSICDDSNPAKCSVAEVFVTVIPGNVPDVTLAADDYALMEGSLDGKSSVSGNVILNDSNTDPAAKLSATLVTDPTTLPGTLVFNADGSYTFTPNADGTNPNDPCDYKAASQDLTKVSAAWKANDCDKDGLTNNEEATGVDDPSTPANPKGIKTNPLDPDSDGDGVSDGQEALDGTNPNDPCDYKAASQDLTKVSAAWKANDCDKDGIDDPATPANPKGIKTNPLDPDSDGDGVSDGQEALDGTNPNDPCDYKAASQDLTKVSAAWKSNDCDKDGLTNNEELTGVDDPATPANPKGVKTDPRNPDSDGDGVTDGKEALDGTNPNDPCDYKAASQDLTKVSAAWKSNDCDKDGLTNNEEVTGIDDPATPANPKGIKTDPRNPDSDGDGVTDGQEALDGTNPNDPCSFKPASQTLTPSAAWNNGDCDGDGVTNGKEKADGTNPLNGCDLKVASRTLPPTDAWKNGDCDGDGLTNEVDGIDDCDKDGTPNFLDPDTCDIDILLPNVFTPNGDGINDEIKPILLNRQEFVCFKVFNRWGNIIFETKDLEKGWDGSYREADQGTETFQWLAEGYDRNGKLVKRTGVLGLSYAVPLTGANQYLAVSIQGSYMNSRLDLSNATFPDQFDRNGPINGAVTIDPLGVGMPRNWFSSHLGASMFQTGEDQSWSLGVSVRDVTSPRIERGTGQEFTLAPTFGFQGSYEMQRGSTRYGLHGVANFKAEAYEQLLSTSISHQNKGSMLSMVKGGVAYRLRDAVIPYAELGFGTTSIGLYYELNISGINAAGYSRNAFELSLRKAFKGKK</sequence>
<evidence type="ECO:0000256" key="5">
    <source>
        <dbReference type="SAM" id="MobiDB-lite"/>
    </source>
</evidence>
<feature type="compositionally biased region" description="Polar residues" evidence="5">
    <location>
        <begin position="1654"/>
        <end position="1675"/>
    </location>
</feature>
<keyword evidence="3" id="KW-0732">Signal</keyword>
<dbReference type="Gene3D" id="2.60.40.3440">
    <property type="match status" value="1"/>
</dbReference>
<feature type="domain" description="RapA2 cadherin-like" evidence="6">
    <location>
        <begin position="253"/>
        <end position="336"/>
    </location>
</feature>
<evidence type="ECO:0000256" key="3">
    <source>
        <dbReference type="ARBA" id="ARBA00022729"/>
    </source>
</evidence>
<dbReference type="NCBIfam" id="TIGR01965">
    <property type="entry name" value="VCBS_repeat"/>
    <property type="match status" value="3"/>
</dbReference>
<keyword evidence="2" id="KW-0964">Secreted</keyword>
<evidence type="ECO:0000256" key="2">
    <source>
        <dbReference type="ARBA" id="ARBA00022525"/>
    </source>
</evidence>
<evidence type="ECO:0000256" key="4">
    <source>
        <dbReference type="ARBA" id="ARBA00022837"/>
    </source>
</evidence>
<dbReference type="InterPro" id="IPR059100">
    <property type="entry name" value="TSP3_bac"/>
</dbReference>
<dbReference type="Pfam" id="PF18884">
    <property type="entry name" value="TSP3_bac"/>
    <property type="match status" value="5"/>
</dbReference>
<feature type="domain" description="RapA2 cadherin-like" evidence="6">
    <location>
        <begin position="1272"/>
        <end position="1348"/>
    </location>
</feature>
<dbReference type="Pfam" id="PF17803">
    <property type="entry name" value="Cadherin_4"/>
    <property type="match status" value="2"/>
</dbReference>